<comment type="similarity">
    <text evidence="2 7">Belongs to the FlgH family.</text>
</comment>
<evidence type="ECO:0000256" key="7">
    <source>
        <dbReference type="HAMAP-Rule" id="MF_00415"/>
    </source>
</evidence>
<dbReference type="OrthoDB" id="9789227at2"/>
<keyword evidence="8" id="KW-0282">Flagellum</keyword>
<dbReference type="GO" id="GO:0009279">
    <property type="term" value="C:cell outer membrane"/>
    <property type="evidence" value="ECO:0007669"/>
    <property type="project" value="UniProtKB-SubCell"/>
</dbReference>
<keyword evidence="8" id="KW-0966">Cell projection</keyword>
<dbReference type="Pfam" id="PF02107">
    <property type="entry name" value="FlgH"/>
    <property type="match status" value="1"/>
</dbReference>
<keyword evidence="6 7" id="KW-0998">Cell outer membrane</keyword>
<dbReference type="InterPro" id="IPR000527">
    <property type="entry name" value="Flag_Lring"/>
</dbReference>
<organism evidence="8 9">
    <name type="scientific">Roseicella aquatilis</name>
    <dbReference type="NCBI Taxonomy" id="2527868"/>
    <lineage>
        <taxon>Bacteria</taxon>
        <taxon>Pseudomonadati</taxon>
        <taxon>Pseudomonadota</taxon>
        <taxon>Alphaproteobacteria</taxon>
        <taxon>Acetobacterales</taxon>
        <taxon>Roseomonadaceae</taxon>
        <taxon>Roseicella</taxon>
    </lineage>
</organism>
<dbReference type="GO" id="GO:0009427">
    <property type="term" value="C:bacterial-type flagellum basal body, distal rod, L ring"/>
    <property type="evidence" value="ECO:0007669"/>
    <property type="project" value="InterPro"/>
</dbReference>
<dbReference type="PANTHER" id="PTHR34933">
    <property type="entry name" value="FLAGELLAR L-RING PROTEIN"/>
    <property type="match status" value="1"/>
</dbReference>
<dbReference type="Proteomes" id="UP000295023">
    <property type="component" value="Unassembled WGS sequence"/>
</dbReference>
<proteinExistence type="inferred from homology"/>
<accession>A0A4R4DPA9</accession>
<evidence type="ECO:0000256" key="5">
    <source>
        <dbReference type="ARBA" id="ARBA00023143"/>
    </source>
</evidence>
<keyword evidence="9" id="KW-1185">Reference proteome</keyword>
<dbReference type="AlphaFoldDB" id="A0A4R4DPA9"/>
<evidence type="ECO:0000256" key="1">
    <source>
        <dbReference type="ARBA" id="ARBA00002591"/>
    </source>
</evidence>
<evidence type="ECO:0000313" key="8">
    <source>
        <dbReference type="EMBL" id="TCZ63664.1"/>
    </source>
</evidence>
<dbReference type="EMBL" id="SKBM01000007">
    <property type="protein sequence ID" value="TCZ63664.1"/>
    <property type="molecule type" value="Genomic_DNA"/>
</dbReference>
<dbReference type="NCBIfam" id="NF001305">
    <property type="entry name" value="PRK00249.1-5"/>
    <property type="match status" value="1"/>
</dbReference>
<protein>
    <recommendedName>
        <fullName evidence="7">Flagellar L-ring protein</fullName>
    </recommendedName>
    <alternativeName>
        <fullName evidence="7">Basal body L-ring protein</fullName>
    </alternativeName>
</protein>
<evidence type="ECO:0000256" key="4">
    <source>
        <dbReference type="ARBA" id="ARBA00023136"/>
    </source>
</evidence>
<keyword evidence="8" id="KW-0969">Cilium</keyword>
<evidence type="ECO:0000313" key="9">
    <source>
        <dbReference type="Proteomes" id="UP000295023"/>
    </source>
</evidence>
<keyword evidence="5 7" id="KW-0975">Bacterial flagellum</keyword>
<evidence type="ECO:0000256" key="2">
    <source>
        <dbReference type="ARBA" id="ARBA00006929"/>
    </source>
</evidence>
<keyword evidence="3" id="KW-0732">Signal</keyword>
<reference evidence="8 9" key="1">
    <citation type="submission" date="2019-03" db="EMBL/GenBank/DDBJ databases">
        <title>Paracraurococcus aquatilis NE82 genome sequence.</title>
        <authorList>
            <person name="Zhao Y."/>
            <person name="Du Z."/>
        </authorList>
    </citation>
    <scope>NUCLEOTIDE SEQUENCE [LARGE SCALE GENOMIC DNA]</scope>
    <source>
        <strain evidence="8 9">NE82</strain>
    </source>
</reference>
<dbReference type="PANTHER" id="PTHR34933:SF1">
    <property type="entry name" value="FLAGELLAR L-RING PROTEIN"/>
    <property type="match status" value="1"/>
</dbReference>
<sequence length="274" mass="29647">MRALTRQGSAIRSGLRRAADLGFQSCFRAPGTSALRRSALALVLLLPGCGTFERLSRVGRPPELSAVQDPTADPSYRPVAMPMPGLQDPPAATNSLWRPGSRTFLRDQRAAQVGDLITILVSIDDQAQLQNRTQRARTGSDQMGMPQLFGMQTRWLPKAASPDTLVSASGTQSTDGNGTVKRTESVTLRLAATVTQVLPNGNLVVSGKQEVRVSNEMRELAVRGVIRPQDIASDNTIRHDRLAEARIAYGGRGTLSDLQQPRLGSQLLDILLPF</sequence>
<name>A0A4R4DPA9_9PROT</name>
<comment type="subunit">
    <text evidence="7">The basal body constitutes a major portion of the flagellar organelle and consists of four rings (L,P,S, and M) mounted on a central rod.</text>
</comment>
<evidence type="ECO:0000256" key="3">
    <source>
        <dbReference type="ARBA" id="ARBA00022729"/>
    </source>
</evidence>
<dbReference type="HAMAP" id="MF_00415">
    <property type="entry name" value="FlgH"/>
    <property type="match status" value="1"/>
</dbReference>
<comment type="caution">
    <text evidence="8">The sequence shown here is derived from an EMBL/GenBank/DDBJ whole genome shotgun (WGS) entry which is preliminary data.</text>
</comment>
<dbReference type="PRINTS" id="PR01008">
    <property type="entry name" value="FLGLRINGFLGH"/>
</dbReference>
<gene>
    <name evidence="7" type="primary">flgH</name>
    <name evidence="8" type="ORF">EXY23_09780</name>
</gene>
<dbReference type="GO" id="GO:0003774">
    <property type="term" value="F:cytoskeletal motor activity"/>
    <property type="evidence" value="ECO:0007669"/>
    <property type="project" value="InterPro"/>
</dbReference>
<keyword evidence="4 7" id="KW-0472">Membrane</keyword>
<dbReference type="GO" id="GO:0071973">
    <property type="term" value="P:bacterial-type flagellum-dependent cell motility"/>
    <property type="evidence" value="ECO:0007669"/>
    <property type="project" value="InterPro"/>
</dbReference>
<comment type="subcellular location">
    <subcellularLocation>
        <location evidence="7">Cell outer membrane</location>
    </subcellularLocation>
    <subcellularLocation>
        <location evidence="7">Bacterial flagellum basal body</location>
    </subcellularLocation>
</comment>
<comment type="function">
    <text evidence="1 7">Assembles around the rod to form the L-ring and probably protects the motor/basal body from shearing forces during rotation.</text>
</comment>
<evidence type="ECO:0000256" key="6">
    <source>
        <dbReference type="ARBA" id="ARBA00023237"/>
    </source>
</evidence>